<proteinExistence type="predicted"/>
<evidence type="ECO:0000313" key="1">
    <source>
        <dbReference type="EMBL" id="SMP91479.1"/>
    </source>
</evidence>
<gene>
    <name evidence="1" type="ORF">SAMN05421679_103123</name>
</gene>
<protein>
    <submittedName>
        <fullName evidence="1">Uncharacterized protein</fullName>
    </submittedName>
</protein>
<dbReference type="Proteomes" id="UP001158050">
    <property type="component" value="Unassembled WGS sequence"/>
</dbReference>
<comment type="caution">
    <text evidence="1">The sequence shown here is derived from an EMBL/GenBank/DDBJ whole genome shotgun (WGS) entry which is preliminary data.</text>
</comment>
<dbReference type="EMBL" id="FXUO01000003">
    <property type="protein sequence ID" value="SMP91479.1"/>
    <property type="molecule type" value="Genomic_DNA"/>
</dbReference>
<evidence type="ECO:0000313" key="2">
    <source>
        <dbReference type="Proteomes" id="UP001158050"/>
    </source>
</evidence>
<reference evidence="1 2" key="1">
    <citation type="submission" date="2017-05" db="EMBL/GenBank/DDBJ databases">
        <authorList>
            <person name="Varghese N."/>
            <person name="Submissions S."/>
        </authorList>
    </citation>
    <scope>NUCLEOTIDE SEQUENCE [LARGE SCALE GENOMIC DNA]</scope>
    <source>
        <strain evidence="1 2">DSM 18015</strain>
    </source>
</reference>
<name>A0ABY1R0Z7_9FLAO</name>
<sequence>MKGFDSDQPDILTFYKFNITAVIIRAVTLSVIEVSDDKDNK</sequence>
<accession>A0ABY1R0Z7</accession>
<organism evidence="1 2">
    <name type="scientific">Epilithonimonas pallida</name>
    <dbReference type="NCBI Taxonomy" id="373671"/>
    <lineage>
        <taxon>Bacteria</taxon>
        <taxon>Pseudomonadati</taxon>
        <taxon>Bacteroidota</taxon>
        <taxon>Flavobacteriia</taxon>
        <taxon>Flavobacteriales</taxon>
        <taxon>Weeksellaceae</taxon>
        <taxon>Chryseobacterium group</taxon>
        <taxon>Epilithonimonas</taxon>
    </lineage>
</organism>
<keyword evidence="2" id="KW-1185">Reference proteome</keyword>